<feature type="transmembrane region" description="Helical" evidence="1">
    <location>
        <begin position="60"/>
        <end position="81"/>
    </location>
</feature>
<evidence type="ECO:0000256" key="1">
    <source>
        <dbReference type="SAM" id="Phobius"/>
    </source>
</evidence>
<keyword evidence="1" id="KW-0472">Membrane</keyword>
<sequence>MIKTRKYAIIILLYALAQFTSALFIGIANSLAVYISFCFTSLYTLYFYKNRKILDWVLSISIPSIILFIVILIVSSFFANYSADESIIGDLSIFFMFVLPSLAYIFIMSLISKWIGKKQYSDKFIKIITLVYLVPLSIYAVPIVFFIGLIIISPMNNIYSDSILIYSFIFIYFVLPPVLTIEAYANKKINEVIFHLAYMIFAPLLIYLFMIPLKEVSLIILCIPLLFVLKNYYLWYRDYKRKQAIREDKD</sequence>
<dbReference type="KEGG" id="had:CDV25_00095"/>
<feature type="transmembrane region" description="Helical" evidence="1">
    <location>
        <begin position="31"/>
        <end position="48"/>
    </location>
</feature>
<keyword evidence="1" id="KW-0812">Transmembrane</keyword>
<feature type="transmembrane region" description="Helical" evidence="1">
    <location>
        <begin position="93"/>
        <end position="115"/>
    </location>
</feature>
<proteinExistence type="predicted"/>
<evidence type="ECO:0000313" key="2">
    <source>
        <dbReference type="EMBL" id="AWI33327.1"/>
    </source>
</evidence>
<dbReference type="RefSeq" id="WP_108910249.1">
    <property type="nucleotide sequence ID" value="NZ_CP021886.1"/>
</dbReference>
<organism evidence="2 3">
    <name type="scientific">Helicobacter apodemus</name>
    <dbReference type="NCBI Taxonomy" id="135569"/>
    <lineage>
        <taxon>Bacteria</taxon>
        <taxon>Pseudomonadati</taxon>
        <taxon>Campylobacterota</taxon>
        <taxon>Epsilonproteobacteria</taxon>
        <taxon>Campylobacterales</taxon>
        <taxon>Helicobacteraceae</taxon>
        <taxon>Helicobacter</taxon>
    </lineage>
</organism>
<feature type="transmembrane region" description="Helical" evidence="1">
    <location>
        <begin position="163"/>
        <end position="185"/>
    </location>
</feature>
<evidence type="ECO:0000313" key="3">
    <source>
        <dbReference type="Proteomes" id="UP000244890"/>
    </source>
</evidence>
<feature type="transmembrane region" description="Helical" evidence="1">
    <location>
        <begin position="127"/>
        <end position="151"/>
    </location>
</feature>
<dbReference type="EMBL" id="CP021886">
    <property type="protein sequence ID" value="AWI33327.1"/>
    <property type="molecule type" value="Genomic_DNA"/>
</dbReference>
<keyword evidence="1" id="KW-1133">Transmembrane helix</keyword>
<protein>
    <submittedName>
        <fullName evidence="2">Uncharacterized protein</fullName>
    </submittedName>
</protein>
<name>A0A2U8FBQ4_9HELI</name>
<dbReference type="Proteomes" id="UP000244890">
    <property type="component" value="Chromosome"/>
</dbReference>
<gene>
    <name evidence="2" type="ORF">CDV25_00095</name>
</gene>
<feature type="transmembrane region" description="Helical" evidence="1">
    <location>
        <begin position="7"/>
        <end position="25"/>
    </location>
</feature>
<dbReference type="AlphaFoldDB" id="A0A2U8FBQ4"/>
<feature type="transmembrane region" description="Helical" evidence="1">
    <location>
        <begin position="192"/>
        <end position="210"/>
    </location>
</feature>
<accession>A0A2U8FBQ4</accession>
<feature type="transmembrane region" description="Helical" evidence="1">
    <location>
        <begin position="216"/>
        <end position="236"/>
    </location>
</feature>
<reference evidence="2 3" key="1">
    <citation type="submission" date="2017-06" db="EMBL/GenBank/DDBJ databases">
        <title>Complete genome of Helicobacter apodemus.</title>
        <authorList>
            <person name="Cho S."/>
        </authorList>
    </citation>
    <scope>NUCLEOTIDE SEQUENCE [LARGE SCALE GENOMIC DNA]</scope>
    <source>
        <strain evidence="3">SNUVETPUB-15-01</strain>
    </source>
</reference>